<evidence type="ECO:0000256" key="1">
    <source>
        <dbReference type="SAM" id="SignalP"/>
    </source>
</evidence>
<keyword evidence="3" id="KW-1185">Reference proteome</keyword>
<proteinExistence type="predicted"/>
<dbReference type="Proteomes" id="UP000251889">
    <property type="component" value="Unassembled WGS sequence"/>
</dbReference>
<reference evidence="2 3" key="1">
    <citation type="submission" date="2018-06" db="EMBL/GenBank/DDBJ databases">
        <title>Chryseolinea flavus sp. nov., a member of the phylum Bacteroidetes isolated from soil.</title>
        <authorList>
            <person name="Li Y."/>
            <person name="Wang J."/>
        </authorList>
    </citation>
    <scope>NUCLEOTIDE SEQUENCE [LARGE SCALE GENOMIC DNA]</scope>
    <source>
        <strain evidence="2 3">SDU1-6</strain>
    </source>
</reference>
<accession>A0A364Y2G0</accession>
<organism evidence="2 3">
    <name type="scientific">Pseudochryseolinea flava</name>
    <dbReference type="NCBI Taxonomy" id="2059302"/>
    <lineage>
        <taxon>Bacteria</taxon>
        <taxon>Pseudomonadati</taxon>
        <taxon>Bacteroidota</taxon>
        <taxon>Cytophagia</taxon>
        <taxon>Cytophagales</taxon>
        <taxon>Fulvivirgaceae</taxon>
        <taxon>Pseudochryseolinea</taxon>
    </lineage>
</organism>
<protein>
    <submittedName>
        <fullName evidence="2">Uncharacterized protein</fullName>
    </submittedName>
</protein>
<comment type="caution">
    <text evidence="2">The sequence shown here is derived from an EMBL/GenBank/DDBJ whole genome shotgun (WGS) entry which is preliminary data.</text>
</comment>
<evidence type="ECO:0000313" key="3">
    <source>
        <dbReference type="Proteomes" id="UP000251889"/>
    </source>
</evidence>
<dbReference type="EMBL" id="QMFY01000005">
    <property type="protein sequence ID" value="RAW01055.1"/>
    <property type="molecule type" value="Genomic_DNA"/>
</dbReference>
<name>A0A364Y2G0_9BACT</name>
<dbReference type="OrthoDB" id="1376102at2"/>
<evidence type="ECO:0000313" key="2">
    <source>
        <dbReference type="EMBL" id="RAW01055.1"/>
    </source>
</evidence>
<feature type="signal peptide" evidence="1">
    <location>
        <begin position="1"/>
        <end position="21"/>
    </location>
</feature>
<sequence length="282" mass="31381">MKKHYQLMIMLIMLLSTIASAQSKKVLIKSRLAPNTNYVTQVDNLTNITMDIDASDDVKKSLASAGMSMPMAMKTEQRMEMNTLVSEADAQGNRKVEVQFTKNEVASSVGDKKLDMPPFGLAKIFYTVNKDEQAQIDSMAGDKLTNEVIESMKNMVMKAYVKFPDYPIGLGDKFEDKMPMNIPVKGFDAAVVLVSRFKVVAVTDTEVKLDVKQTMEMSMTSQEKKADVKMEGDGKGVAVYNIAMDHLTNYDVKLDMDMVFKMEGMNLTMKGDIISKAVSAKK</sequence>
<keyword evidence="1" id="KW-0732">Signal</keyword>
<dbReference type="RefSeq" id="WP_112747210.1">
    <property type="nucleotide sequence ID" value="NZ_QMFY01000005.1"/>
</dbReference>
<gene>
    <name evidence="2" type="ORF">DQQ10_12555</name>
</gene>
<dbReference type="AlphaFoldDB" id="A0A364Y2G0"/>
<feature type="chain" id="PRO_5016909994" evidence="1">
    <location>
        <begin position="22"/>
        <end position="282"/>
    </location>
</feature>